<dbReference type="RefSeq" id="WP_204660964.1">
    <property type="nucleotide sequence ID" value="NZ_CP056775.1"/>
</dbReference>
<dbReference type="Pfam" id="PF07484">
    <property type="entry name" value="Collar"/>
    <property type="match status" value="1"/>
</dbReference>
<accession>A0ABX7I2U2</accession>
<keyword evidence="3" id="KW-1185">Reference proteome</keyword>
<dbReference type="Gene3D" id="3.90.1340.10">
    <property type="entry name" value="Phage tail collar domain"/>
    <property type="match status" value="1"/>
</dbReference>
<name>A0ABX7I2U2_9BACT</name>
<evidence type="ECO:0000259" key="1">
    <source>
        <dbReference type="Pfam" id="PF07484"/>
    </source>
</evidence>
<feature type="domain" description="Phage tail collar" evidence="1">
    <location>
        <begin position="7"/>
        <end position="60"/>
    </location>
</feature>
<reference evidence="2 3" key="1">
    <citation type="submission" date="2020-06" db="EMBL/GenBank/DDBJ databases">
        <title>Dyadobacter sandarakinus sp. nov., isolated from the soil of the Arctic Yellow River Station.</title>
        <authorList>
            <person name="Zhang Y."/>
            <person name="Peng F."/>
        </authorList>
    </citation>
    <scope>NUCLEOTIDE SEQUENCE [LARGE SCALE GENOMIC DNA]</scope>
    <source>
        <strain evidence="2 3">Q3-56</strain>
    </source>
</reference>
<dbReference type="SUPFAM" id="SSF88874">
    <property type="entry name" value="Receptor-binding domain of short tail fibre protein gp12"/>
    <property type="match status" value="1"/>
</dbReference>
<gene>
    <name evidence="2" type="ORF">HWI92_04435</name>
</gene>
<sequence>MVYPYVGEIKMFAGKFAPDGWALCDGRLLPIAENHFLFQVLGNSYGGDGILTFGLPDLRKCLPIHQDEGPGDGARTFSESEPYLYVNYIISLYGIFSPRD</sequence>
<dbReference type="EMBL" id="CP056775">
    <property type="protein sequence ID" value="QRR00203.1"/>
    <property type="molecule type" value="Genomic_DNA"/>
</dbReference>
<dbReference type="Proteomes" id="UP000612680">
    <property type="component" value="Chromosome"/>
</dbReference>
<organism evidence="2 3">
    <name type="scientific">Dyadobacter sandarakinus</name>
    <dbReference type="NCBI Taxonomy" id="2747268"/>
    <lineage>
        <taxon>Bacteria</taxon>
        <taxon>Pseudomonadati</taxon>
        <taxon>Bacteroidota</taxon>
        <taxon>Cytophagia</taxon>
        <taxon>Cytophagales</taxon>
        <taxon>Spirosomataceae</taxon>
        <taxon>Dyadobacter</taxon>
    </lineage>
</organism>
<evidence type="ECO:0000313" key="3">
    <source>
        <dbReference type="Proteomes" id="UP000612680"/>
    </source>
</evidence>
<dbReference type="InterPro" id="IPR011083">
    <property type="entry name" value="Phage_tail_collar_dom"/>
</dbReference>
<dbReference type="InterPro" id="IPR037053">
    <property type="entry name" value="Phage_tail_collar_dom_sf"/>
</dbReference>
<protein>
    <submittedName>
        <fullName evidence="2">Tail fiber protein</fullName>
    </submittedName>
</protein>
<proteinExistence type="predicted"/>
<evidence type="ECO:0000313" key="2">
    <source>
        <dbReference type="EMBL" id="QRR00203.1"/>
    </source>
</evidence>